<keyword evidence="3 6" id="KW-0805">Transcription regulation</keyword>
<keyword evidence="5 6" id="KW-0539">Nucleus</keyword>
<reference evidence="9" key="1">
    <citation type="journal article" date="2017" name="Nature">
        <title>The sunflower genome provides insights into oil metabolism, flowering and Asterid evolution.</title>
        <authorList>
            <person name="Badouin H."/>
            <person name="Gouzy J."/>
            <person name="Grassa C.J."/>
            <person name="Murat F."/>
            <person name="Staton S.E."/>
            <person name="Cottret L."/>
            <person name="Lelandais-Briere C."/>
            <person name="Owens G.L."/>
            <person name="Carrere S."/>
            <person name="Mayjonade B."/>
            <person name="Legrand L."/>
            <person name="Gill N."/>
            <person name="Kane N.C."/>
            <person name="Bowers J.E."/>
            <person name="Hubner S."/>
            <person name="Bellec A."/>
            <person name="Berard A."/>
            <person name="Berges H."/>
            <person name="Blanchet N."/>
            <person name="Boniface M.C."/>
            <person name="Brunel D."/>
            <person name="Catrice O."/>
            <person name="Chaidir N."/>
            <person name="Claudel C."/>
            <person name="Donnadieu C."/>
            <person name="Faraut T."/>
            <person name="Fievet G."/>
            <person name="Helmstetter N."/>
            <person name="King M."/>
            <person name="Knapp S.J."/>
            <person name="Lai Z."/>
            <person name="Le Paslier M.C."/>
            <person name="Lippi Y."/>
            <person name="Lorenzon L."/>
            <person name="Mandel J.R."/>
            <person name="Marage G."/>
            <person name="Marchand G."/>
            <person name="Marquand E."/>
            <person name="Bret-Mestries E."/>
            <person name="Morien E."/>
            <person name="Nambeesan S."/>
            <person name="Nguyen T."/>
            <person name="Pegot-Espagnet P."/>
            <person name="Pouilly N."/>
            <person name="Raftis F."/>
            <person name="Sallet E."/>
            <person name="Schiex T."/>
            <person name="Thomas J."/>
            <person name="Vandecasteele C."/>
            <person name="Vares D."/>
            <person name="Vear F."/>
            <person name="Vautrin S."/>
            <person name="Crespi M."/>
            <person name="Mangin B."/>
            <person name="Burke J.M."/>
            <person name="Salse J."/>
            <person name="Munos S."/>
            <person name="Vincourt P."/>
            <person name="Rieseberg L.H."/>
            <person name="Langlade N.B."/>
        </authorList>
    </citation>
    <scope>NUCLEOTIDE SEQUENCE</scope>
    <source>
        <tissue evidence="9">Leaves</tissue>
    </source>
</reference>
<dbReference type="EMBL" id="MNCJ02000330">
    <property type="protein sequence ID" value="KAF5766702.1"/>
    <property type="molecule type" value="Genomic_DNA"/>
</dbReference>
<dbReference type="PANTHER" id="PTHR33057:SF98">
    <property type="entry name" value="TRANSCRIPTION REPRESSOR OFP18"/>
    <property type="match status" value="1"/>
</dbReference>
<dbReference type="NCBIfam" id="TIGR01568">
    <property type="entry name" value="A_thal_3678"/>
    <property type="match status" value="1"/>
</dbReference>
<evidence type="ECO:0000313" key="10">
    <source>
        <dbReference type="Proteomes" id="UP000215914"/>
    </source>
</evidence>
<dbReference type="AlphaFoldDB" id="A0A9K3E492"/>
<evidence type="ECO:0000256" key="4">
    <source>
        <dbReference type="ARBA" id="ARBA00023163"/>
    </source>
</evidence>
<dbReference type="InterPro" id="IPR006458">
    <property type="entry name" value="Ovate_C"/>
</dbReference>
<feature type="compositionally biased region" description="Basic and acidic residues" evidence="7">
    <location>
        <begin position="153"/>
        <end position="168"/>
    </location>
</feature>
<comment type="subcellular location">
    <subcellularLocation>
        <location evidence="1 6">Nucleus</location>
    </subcellularLocation>
</comment>
<dbReference type="GO" id="GO:0045892">
    <property type="term" value="P:negative regulation of DNA-templated transcription"/>
    <property type="evidence" value="ECO:0007669"/>
    <property type="project" value="UniProtKB-UniRule"/>
</dbReference>
<dbReference type="InterPro" id="IPR038933">
    <property type="entry name" value="Ovate"/>
</dbReference>
<dbReference type="Pfam" id="PF04844">
    <property type="entry name" value="Ovate"/>
    <property type="match status" value="1"/>
</dbReference>
<evidence type="ECO:0000313" key="9">
    <source>
        <dbReference type="EMBL" id="KAF5766702.1"/>
    </source>
</evidence>
<sequence length="168" mass="18061">MMEMQSTDPFADFKKSMQEMLEADKGLKEWENLQDLLSLYLTVNDKINHGYIIGAFVDLFLVNLCSPLSSSSSTSCSTSSSSSSSSSVIGQEKSLLMESGSNSCSNNSHKMMMICGELTESALSFTSSSASSSGACSSTCSHCLSSYGDDEDHQSHQKLSDYDSSSKV</sequence>
<dbReference type="PANTHER" id="PTHR33057">
    <property type="entry name" value="TRANSCRIPTION REPRESSOR OFP7-RELATED"/>
    <property type="match status" value="1"/>
</dbReference>
<evidence type="ECO:0000256" key="1">
    <source>
        <dbReference type="ARBA" id="ARBA00004123"/>
    </source>
</evidence>
<evidence type="ECO:0000256" key="2">
    <source>
        <dbReference type="ARBA" id="ARBA00022491"/>
    </source>
</evidence>
<keyword evidence="4 6" id="KW-0804">Transcription</keyword>
<dbReference type="OrthoDB" id="689823at2759"/>
<evidence type="ECO:0000256" key="7">
    <source>
        <dbReference type="SAM" id="MobiDB-lite"/>
    </source>
</evidence>
<evidence type="ECO:0000256" key="3">
    <source>
        <dbReference type="ARBA" id="ARBA00023015"/>
    </source>
</evidence>
<accession>A0A9K3E492</accession>
<dbReference type="Gramene" id="mRNA:HanXRQr2_Chr15g0718561">
    <property type="protein sequence ID" value="CDS:HanXRQr2_Chr15g0718561.1"/>
    <property type="gene ID" value="HanXRQr2_Chr15g0718561"/>
</dbReference>
<comment type="caution">
    <text evidence="9">The sequence shown here is derived from an EMBL/GenBank/DDBJ whole genome shotgun (WGS) entry which is preliminary data.</text>
</comment>
<dbReference type="PROSITE" id="PS51754">
    <property type="entry name" value="OVATE"/>
    <property type="match status" value="1"/>
</dbReference>
<keyword evidence="2 6" id="KW-0678">Repressor</keyword>
<reference evidence="9" key="2">
    <citation type="submission" date="2020-06" db="EMBL/GenBank/DDBJ databases">
        <title>Helianthus annuus Genome sequencing and assembly Release 2.</title>
        <authorList>
            <person name="Gouzy J."/>
            <person name="Langlade N."/>
            <person name="Munos S."/>
        </authorList>
    </citation>
    <scope>NUCLEOTIDE SEQUENCE</scope>
    <source>
        <tissue evidence="9">Leaves</tissue>
    </source>
</reference>
<evidence type="ECO:0000259" key="8">
    <source>
        <dbReference type="PROSITE" id="PS51754"/>
    </source>
</evidence>
<comment type="function">
    <text evidence="6">Transcriptional repressor that regulates multiple aspects of plant growth and development.</text>
</comment>
<gene>
    <name evidence="9" type="ORF">HanXRQr2_Chr15g0718561</name>
</gene>
<organism evidence="9 10">
    <name type="scientific">Helianthus annuus</name>
    <name type="common">Common sunflower</name>
    <dbReference type="NCBI Taxonomy" id="4232"/>
    <lineage>
        <taxon>Eukaryota</taxon>
        <taxon>Viridiplantae</taxon>
        <taxon>Streptophyta</taxon>
        <taxon>Embryophyta</taxon>
        <taxon>Tracheophyta</taxon>
        <taxon>Spermatophyta</taxon>
        <taxon>Magnoliopsida</taxon>
        <taxon>eudicotyledons</taxon>
        <taxon>Gunneridae</taxon>
        <taxon>Pentapetalae</taxon>
        <taxon>asterids</taxon>
        <taxon>campanulids</taxon>
        <taxon>Asterales</taxon>
        <taxon>Asteraceae</taxon>
        <taxon>Asteroideae</taxon>
        <taxon>Heliantheae alliance</taxon>
        <taxon>Heliantheae</taxon>
        <taxon>Helianthus</taxon>
    </lineage>
</organism>
<dbReference type="Proteomes" id="UP000215914">
    <property type="component" value="Unassembled WGS sequence"/>
</dbReference>
<feature type="region of interest" description="Disordered" evidence="7">
    <location>
        <begin position="146"/>
        <end position="168"/>
    </location>
</feature>
<feature type="domain" description="OVATE" evidence="8">
    <location>
        <begin position="2"/>
        <end position="62"/>
    </location>
</feature>
<name>A0A9K3E492_HELAN</name>
<evidence type="ECO:0000256" key="6">
    <source>
        <dbReference type="RuleBase" id="RU367028"/>
    </source>
</evidence>
<proteinExistence type="predicted"/>
<dbReference type="GO" id="GO:0005634">
    <property type="term" value="C:nucleus"/>
    <property type="evidence" value="ECO:0007669"/>
    <property type="project" value="UniProtKB-SubCell"/>
</dbReference>
<keyword evidence="10" id="KW-1185">Reference proteome</keyword>
<protein>
    <recommendedName>
        <fullName evidence="6">Transcription repressor</fullName>
    </recommendedName>
    <alternativeName>
        <fullName evidence="6">Ovate family protein</fullName>
    </alternativeName>
</protein>
<evidence type="ECO:0000256" key="5">
    <source>
        <dbReference type="ARBA" id="ARBA00023242"/>
    </source>
</evidence>